<evidence type="ECO:0000256" key="4">
    <source>
        <dbReference type="ARBA" id="ARBA00022691"/>
    </source>
</evidence>
<proteinExistence type="inferred from homology"/>
<dbReference type="InterPro" id="IPR000878">
    <property type="entry name" value="4pyrrol_Mease"/>
</dbReference>
<protein>
    <recommendedName>
        <fullName evidence="1">uroporphyrinogen-III C-methyltransferase</fullName>
        <ecNumber evidence="1">2.1.1.107</ecNumber>
    </recommendedName>
</protein>
<dbReference type="PANTHER" id="PTHR45790:SF3">
    <property type="entry name" value="S-ADENOSYL-L-METHIONINE-DEPENDENT UROPORPHYRINOGEN III METHYLTRANSFERASE, CHLOROPLASTIC"/>
    <property type="match status" value="1"/>
</dbReference>
<dbReference type="EMBL" id="JACRSW010000027">
    <property type="protein sequence ID" value="MBC8557358.1"/>
    <property type="molecule type" value="Genomic_DNA"/>
</dbReference>
<dbReference type="PROSITE" id="PS00840">
    <property type="entry name" value="SUMT_2"/>
    <property type="match status" value="1"/>
</dbReference>
<dbReference type="Gene3D" id="3.30.950.10">
    <property type="entry name" value="Methyltransferase, Cobalt-precorrin-4 Transmethylase, Domain 2"/>
    <property type="match status" value="1"/>
</dbReference>
<keyword evidence="5" id="KW-0627">Porphyrin biosynthesis</keyword>
<dbReference type="NCBIfam" id="NF004790">
    <property type="entry name" value="PRK06136.1"/>
    <property type="match status" value="1"/>
</dbReference>
<dbReference type="CDD" id="cd06578">
    <property type="entry name" value="HemD"/>
    <property type="match status" value="1"/>
</dbReference>
<evidence type="ECO:0000256" key="1">
    <source>
        <dbReference type="ARBA" id="ARBA00012162"/>
    </source>
</evidence>
<keyword evidence="10" id="KW-1185">Reference proteome</keyword>
<dbReference type="SUPFAM" id="SSF53790">
    <property type="entry name" value="Tetrapyrrole methylase"/>
    <property type="match status" value="1"/>
</dbReference>
<dbReference type="SUPFAM" id="SSF69618">
    <property type="entry name" value="HemD-like"/>
    <property type="match status" value="1"/>
</dbReference>
<evidence type="ECO:0000313" key="9">
    <source>
        <dbReference type="EMBL" id="MBC8557358.1"/>
    </source>
</evidence>
<dbReference type="InterPro" id="IPR035996">
    <property type="entry name" value="4pyrrol_Methylase_sf"/>
</dbReference>
<dbReference type="NCBIfam" id="TIGR01469">
    <property type="entry name" value="cobA_cysG_Cterm"/>
    <property type="match status" value="1"/>
</dbReference>
<dbReference type="Gene3D" id="3.40.1010.10">
    <property type="entry name" value="Cobalt-precorrin-4 Transmethylase, Domain 1"/>
    <property type="match status" value="1"/>
</dbReference>
<dbReference type="PANTHER" id="PTHR45790">
    <property type="entry name" value="SIROHEME SYNTHASE-RELATED"/>
    <property type="match status" value="1"/>
</dbReference>
<evidence type="ECO:0000313" key="10">
    <source>
        <dbReference type="Proteomes" id="UP000637513"/>
    </source>
</evidence>
<dbReference type="InterPro" id="IPR050161">
    <property type="entry name" value="Siro_Cobalamin_biosynth"/>
</dbReference>
<dbReference type="InterPro" id="IPR014776">
    <property type="entry name" value="4pyrrole_Mease_sub2"/>
</dbReference>
<dbReference type="GO" id="GO:0032259">
    <property type="term" value="P:methylation"/>
    <property type="evidence" value="ECO:0007669"/>
    <property type="project" value="UniProtKB-KW"/>
</dbReference>
<reference evidence="9 10" key="1">
    <citation type="submission" date="2020-08" db="EMBL/GenBank/DDBJ databases">
        <title>Genome public.</title>
        <authorList>
            <person name="Liu C."/>
            <person name="Sun Q."/>
        </authorList>
    </citation>
    <scope>NUCLEOTIDE SEQUENCE [LARGE SCALE GENOMIC DNA]</scope>
    <source>
        <strain evidence="9 10">BX3</strain>
    </source>
</reference>
<dbReference type="RefSeq" id="WP_249304446.1">
    <property type="nucleotide sequence ID" value="NZ_JACRSW010000027.1"/>
</dbReference>
<keyword evidence="2 6" id="KW-0489">Methyltransferase</keyword>
<feature type="domain" description="Tetrapyrrole methylase" evidence="7">
    <location>
        <begin position="1"/>
        <end position="210"/>
    </location>
</feature>
<gene>
    <name evidence="9" type="primary">cobA</name>
    <name evidence="9" type="ORF">H8700_06530</name>
</gene>
<dbReference type="InterPro" id="IPR036108">
    <property type="entry name" value="4pyrrol_syn_uPrphyn_synt_sf"/>
</dbReference>
<dbReference type="InterPro" id="IPR014777">
    <property type="entry name" value="4pyrrole_Mease_sub1"/>
</dbReference>
<comment type="similarity">
    <text evidence="6">Belongs to the precorrin methyltransferase family.</text>
</comment>
<evidence type="ECO:0000259" key="8">
    <source>
        <dbReference type="Pfam" id="PF02602"/>
    </source>
</evidence>
<evidence type="ECO:0000259" key="7">
    <source>
        <dbReference type="Pfam" id="PF00590"/>
    </source>
</evidence>
<dbReference type="GO" id="GO:0004851">
    <property type="term" value="F:uroporphyrin-III C-methyltransferase activity"/>
    <property type="evidence" value="ECO:0007669"/>
    <property type="project" value="UniProtKB-EC"/>
</dbReference>
<feature type="domain" description="Tetrapyrrole biosynthesis uroporphyrinogen III synthase" evidence="8">
    <location>
        <begin position="262"/>
        <end position="487"/>
    </location>
</feature>
<dbReference type="CDD" id="cd11642">
    <property type="entry name" value="SUMT"/>
    <property type="match status" value="1"/>
</dbReference>
<evidence type="ECO:0000256" key="5">
    <source>
        <dbReference type="ARBA" id="ARBA00023244"/>
    </source>
</evidence>
<accession>A0ABR7MU67</accession>
<comment type="caution">
    <text evidence="9">The sequence shown here is derived from an EMBL/GenBank/DDBJ whole genome shotgun (WGS) entry which is preliminary data.</text>
</comment>
<dbReference type="InterPro" id="IPR003043">
    <property type="entry name" value="Uropor_MeTrfase_CS"/>
</dbReference>
<evidence type="ECO:0000256" key="2">
    <source>
        <dbReference type="ARBA" id="ARBA00022603"/>
    </source>
</evidence>
<dbReference type="EC" id="2.1.1.107" evidence="1"/>
<evidence type="ECO:0000256" key="6">
    <source>
        <dbReference type="RuleBase" id="RU003960"/>
    </source>
</evidence>
<dbReference type="Proteomes" id="UP000637513">
    <property type="component" value="Unassembled WGS sequence"/>
</dbReference>
<dbReference type="Pfam" id="PF02602">
    <property type="entry name" value="HEM4"/>
    <property type="match status" value="1"/>
</dbReference>
<keyword evidence="4" id="KW-0949">S-adenosyl-L-methionine</keyword>
<dbReference type="Pfam" id="PF00590">
    <property type="entry name" value="TP_methylase"/>
    <property type="match status" value="1"/>
</dbReference>
<evidence type="ECO:0000256" key="3">
    <source>
        <dbReference type="ARBA" id="ARBA00022679"/>
    </source>
</evidence>
<name>A0ABR7MU67_9FIRM</name>
<sequence>MVYLVGAGPGDPGLLTCKGKTLLEECDAVIYDRLGTGELLEEVKEDCKKIYVGKRAGYHYKKQDEINRILIETARKYKNVVRLKGGDPFVFGRGGEEVLALQEAKIPFMIVPGITSAVSVPELVGIPVTHRKDSRSFHVFTGHACSKEADSLEHIHREDGTSVFLMGLSHLEEITQKLLLEGMPKDTPAAVIANGTMPSQKVVRATLETIVKEVHLAKLSSPAIIVIGENAKYAFVSDQIGVLAGKKIGIVGTSIMRKKTKHCLEEKGANVYSLLHMQLAATEQMQELKKEMQRIETYQWIAFTSQNAIRLFFEQMKQLKIDHRRLANVRFAVVGSGTKEALERMGFLADYMPEKYTTKALAEGLSQQMQPTQKLLLARAVKGSSQMLTILEENNIDVTNLAIYDVIGKKTENWKYLEDMDVITFFSASGAEAFVNALGKEHIADWENKRKKQKVRIAAIGHVTAKKLLEYGIQTECMPMLCDLSHMAEALEECYRIENQDE</sequence>
<dbReference type="Gene3D" id="3.40.50.10090">
    <property type="match status" value="2"/>
</dbReference>
<dbReference type="InterPro" id="IPR003754">
    <property type="entry name" value="4pyrrol_synth_uPrphyn_synth"/>
</dbReference>
<organism evidence="9 10">
    <name type="scientific">Jutongia hominis</name>
    <dbReference type="NCBI Taxonomy" id="2763664"/>
    <lineage>
        <taxon>Bacteria</taxon>
        <taxon>Bacillati</taxon>
        <taxon>Bacillota</taxon>
        <taxon>Clostridia</taxon>
        <taxon>Lachnospirales</taxon>
        <taxon>Lachnospiraceae</taxon>
        <taxon>Jutongia</taxon>
    </lineage>
</organism>
<keyword evidence="3 6" id="KW-0808">Transferase</keyword>
<dbReference type="InterPro" id="IPR006366">
    <property type="entry name" value="CobA/CysG_C"/>
</dbReference>